<gene>
    <name evidence="2" type="ORF">I602_833</name>
    <name evidence="3" type="ORF">SAMN05444353_0946</name>
</gene>
<protein>
    <submittedName>
        <fullName evidence="3">Nucleoside-diphosphate-sugar epimerase</fullName>
    </submittedName>
    <submittedName>
        <fullName evidence="2">Putative NDP-sugar dehydratase or epimerase</fullName>
    </submittedName>
</protein>
<keyword evidence="5" id="KW-1185">Reference proteome</keyword>
<name>A0A0M9CF92_9FLAO</name>
<accession>A0A0M9CF92</accession>
<dbReference type="EMBL" id="FNUE01000001">
    <property type="protein sequence ID" value="SEE14923.1"/>
    <property type="molecule type" value="Genomic_DNA"/>
</dbReference>
<proteinExistence type="predicted"/>
<dbReference type="PANTHER" id="PTHR43245:SF13">
    <property type="entry name" value="UDP-D-APIOSE_UDP-D-XYLOSE SYNTHASE 2"/>
    <property type="match status" value="1"/>
</dbReference>
<dbReference type="Gene3D" id="3.40.50.720">
    <property type="entry name" value="NAD(P)-binding Rossmann-like Domain"/>
    <property type="match status" value="1"/>
</dbReference>
<dbReference type="SUPFAM" id="SSF51735">
    <property type="entry name" value="NAD(P)-binding Rossmann-fold domains"/>
    <property type="match status" value="1"/>
</dbReference>
<feature type="domain" description="NAD-dependent epimerase/dehydratase" evidence="1">
    <location>
        <begin position="7"/>
        <end position="170"/>
    </location>
</feature>
<reference evidence="3 5" key="2">
    <citation type="submission" date="2016-10" db="EMBL/GenBank/DDBJ databases">
        <authorList>
            <person name="Varghese N."/>
            <person name="Submissions S."/>
        </authorList>
    </citation>
    <scope>NUCLEOTIDE SEQUENCE [LARGE SCALE GENOMIC DNA]</scope>
    <source>
        <strain evidence="3 5">DSW-5</strain>
    </source>
</reference>
<dbReference type="Pfam" id="PF01370">
    <property type="entry name" value="Epimerase"/>
    <property type="match status" value="1"/>
</dbReference>
<dbReference type="EMBL" id="LGBR01000001">
    <property type="protein sequence ID" value="KOY51273.1"/>
    <property type="molecule type" value="Genomic_DNA"/>
</dbReference>
<dbReference type="PATRIC" id="fig|1300348.6.peg.832"/>
<sequence>MLNKKKILITGGSGFIGTNLVEFYKNTSIVLNLDIKKPRNPNHQEFWKKIDILNLDSLTNAISNFQPDYIFHMAARTDLDGVNLDDYQANIKGVENLIIALKSIENLRKVIFASSRLVCEIGYEPKDEFDYKPSTVYGESKIIGEKIVRESKILTDNWIIVRPTSLWGPWFDIPYKNFFDTIEKGLYFHPKNKKIYKKFGFVLNCVYVLDKLLNNDNLDKKTIYLSDFEELEVKAWANIISQYYHQKDVKEIPFFILKFIANIGDSVKKLGVKNPPLTKFRLNNLITNMYFNTKEVESVVGELPYNINKSTEITYKWLTRNSNTKI</sequence>
<evidence type="ECO:0000313" key="2">
    <source>
        <dbReference type="EMBL" id="KOY51273.1"/>
    </source>
</evidence>
<dbReference type="PANTHER" id="PTHR43245">
    <property type="entry name" value="BIFUNCTIONAL POLYMYXIN RESISTANCE PROTEIN ARNA"/>
    <property type="match status" value="1"/>
</dbReference>
<dbReference type="RefSeq" id="WP_053973475.1">
    <property type="nucleotide sequence ID" value="NZ_FNUE01000001.1"/>
</dbReference>
<evidence type="ECO:0000313" key="3">
    <source>
        <dbReference type="EMBL" id="SEE14923.1"/>
    </source>
</evidence>
<dbReference type="InterPro" id="IPR050177">
    <property type="entry name" value="Lipid_A_modif_metabolic_enz"/>
</dbReference>
<evidence type="ECO:0000313" key="5">
    <source>
        <dbReference type="Proteomes" id="UP000183071"/>
    </source>
</evidence>
<evidence type="ECO:0000259" key="1">
    <source>
        <dbReference type="Pfam" id="PF01370"/>
    </source>
</evidence>
<dbReference type="Proteomes" id="UP000183071">
    <property type="component" value="Unassembled WGS sequence"/>
</dbReference>
<evidence type="ECO:0000313" key="4">
    <source>
        <dbReference type="Proteomes" id="UP000037716"/>
    </source>
</evidence>
<dbReference type="OrthoDB" id="329806at2"/>
<dbReference type="InterPro" id="IPR036291">
    <property type="entry name" value="NAD(P)-bd_dom_sf"/>
</dbReference>
<dbReference type="Proteomes" id="UP000037716">
    <property type="component" value="Unassembled WGS sequence"/>
</dbReference>
<reference evidence="2 4" key="1">
    <citation type="submission" date="2015-07" db="EMBL/GenBank/DDBJ databases">
        <title>Genome of Polaribacter dokdonenesis DSW-5, isolated from seawater off Dokdo in Korea.</title>
        <authorList>
            <person name="Yoon K."/>
            <person name="Song J.Y."/>
            <person name="Kim J.F."/>
        </authorList>
    </citation>
    <scope>NUCLEOTIDE SEQUENCE [LARGE SCALE GENOMIC DNA]</scope>
    <source>
        <strain evidence="2 4">DSW-5</strain>
    </source>
</reference>
<dbReference type="InterPro" id="IPR001509">
    <property type="entry name" value="Epimerase_deHydtase"/>
</dbReference>
<dbReference type="AlphaFoldDB" id="A0A0M9CF92"/>
<organism evidence="2 4">
    <name type="scientific">Polaribacter dokdonensis DSW-5</name>
    <dbReference type="NCBI Taxonomy" id="1300348"/>
    <lineage>
        <taxon>Bacteria</taxon>
        <taxon>Pseudomonadati</taxon>
        <taxon>Bacteroidota</taxon>
        <taxon>Flavobacteriia</taxon>
        <taxon>Flavobacteriales</taxon>
        <taxon>Flavobacteriaceae</taxon>
    </lineage>
</organism>
<dbReference type="STRING" id="1300348.I602_833"/>
<comment type="caution">
    <text evidence="2">The sequence shown here is derived from an EMBL/GenBank/DDBJ whole genome shotgun (WGS) entry which is preliminary data.</text>
</comment>